<gene>
    <name evidence="6" type="ORF">ESO86_00530</name>
</gene>
<dbReference type="SUPFAM" id="SSF56349">
    <property type="entry name" value="DNA breaking-rejoining enzymes"/>
    <property type="match status" value="1"/>
</dbReference>
<reference evidence="6 7" key="1">
    <citation type="submission" date="2019-01" db="EMBL/GenBank/DDBJ databases">
        <authorList>
            <person name="Li J."/>
        </authorList>
    </citation>
    <scope>NUCLEOTIDE SEQUENCE [LARGE SCALE GENOMIC DNA]</scope>
    <source>
        <strain evidence="6 7">CGMCC 4.7180</strain>
    </source>
</reference>
<dbReference type="GO" id="GO:0015074">
    <property type="term" value="P:DNA integration"/>
    <property type="evidence" value="ECO:0007669"/>
    <property type="project" value="InterPro"/>
</dbReference>
<evidence type="ECO:0000256" key="4">
    <source>
        <dbReference type="SAM" id="MobiDB-lite"/>
    </source>
</evidence>
<evidence type="ECO:0000259" key="5">
    <source>
        <dbReference type="PROSITE" id="PS51898"/>
    </source>
</evidence>
<evidence type="ECO:0000256" key="3">
    <source>
        <dbReference type="ARBA" id="ARBA00023172"/>
    </source>
</evidence>
<dbReference type="OrthoDB" id="1822491at2"/>
<dbReference type="Gene3D" id="1.10.443.10">
    <property type="entry name" value="Intergrase catalytic core"/>
    <property type="match status" value="1"/>
</dbReference>
<comment type="caution">
    <text evidence="6">The sequence shown here is derived from an EMBL/GenBank/DDBJ whole genome shotgun (WGS) entry which is preliminary data.</text>
</comment>
<dbReference type="CDD" id="cd01189">
    <property type="entry name" value="INT_ICEBs1_C_like"/>
    <property type="match status" value="1"/>
</dbReference>
<accession>A0A4Q2JYZ3</accession>
<dbReference type="Gene3D" id="1.10.150.130">
    <property type="match status" value="1"/>
</dbReference>
<evidence type="ECO:0000256" key="2">
    <source>
        <dbReference type="ARBA" id="ARBA00023125"/>
    </source>
</evidence>
<evidence type="ECO:0000256" key="1">
    <source>
        <dbReference type="ARBA" id="ARBA00008857"/>
    </source>
</evidence>
<dbReference type="InterPro" id="IPR002104">
    <property type="entry name" value="Integrase_catalytic"/>
</dbReference>
<dbReference type="InterPro" id="IPR010998">
    <property type="entry name" value="Integrase_recombinase_N"/>
</dbReference>
<dbReference type="GO" id="GO:0003677">
    <property type="term" value="F:DNA binding"/>
    <property type="evidence" value="ECO:0007669"/>
    <property type="project" value="UniProtKB-KW"/>
</dbReference>
<dbReference type="PANTHER" id="PTHR30349">
    <property type="entry name" value="PHAGE INTEGRASE-RELATED"/>
    <property type="match status" value="1"/>
</dbReference>
<organism evidence="6 7">
    <name type="scientific">Agromyces binzhouensis</name>
    <dbReference type="NCBI Taxonomy" id="1817495"/>
    <lineage>
        <taxon>Bacteria</taxon>
        <taxon>Bacillati</taxon>
        <taxon>Actinomycetota</taxon>
        <taxon>Actinomycetes</taxon>
        <taxon>Micrococcales</taxon>
        <taxon>Microbacteriaceae</taxon>
        <taxon>Agromyces</taxon>
    </lineage>
</organism>
<dbReference type="PANTHER" id="PTHR30349:SF64">
    <property type="entry name" value="PROPHAGE INTEGRASE INTD-RELATED"/>
    <property type="match status" value="1"/>
</dbReference>
<dbReference type="InterPro" id="IPR011010">
    <property type="entry name" value="DNA_brk_join_enz"/>
</dbReference>
<dbReference type="InterPro" id="IPR050090">
    <property type="entry name" value="Tyrosine_recombinase_XerCD"/>
</dbReference>
<evidence type="ECO:0000313" key="6">
    <source>
        <dbReference type="EMBL" id="RXZ51870.1"/>
    </source>
</evidence>
<dbReference type="PROSITE" id="PS51898">
    <property type="entry name" value="TYR_RECOMBINASE"/>
    <property type="match status" value="1"/>
</dbReference>
<feature type="domain" description="Tyr recombinase" evidence="5">
    <location>
        <begin position="163"/>
        <end position="350"/>
    </location>
</feature>
<keyword evidence="3" id="KW-0233">DNA recombination</keyword>
<dbReference type="EMBL" id="SDPL01000002">
    <property type="protein sequence ID" value="RXZ51870.1"/>
    <property type="molecule type" value="Genomic_DNA"/>
</dbReference>
<dbReference type="InterPro" id="IPR013762">
    <property type="entry name" value="Integrase-like_cat_sf"/>
</dbReference>
<dbReference type="RefSeq" id="WP_129232950.1">
    <property type="nucleotide sequence ID" value="NZ_SDPL01000002.1"/>
</dbReference>
<dbReference type="Proteomes" id="UP000292881">
    <property type="component" value="Unassembled WGS sequence"/>
</dbReference>
<keyword evidence="7" id="KW-1185">Reference proteome</keyword>
<feature type="region of interest" description="Disordered" evidence="4">
    <location>
        <begin position="257"/>
        <end position="281"/>
    </location>
</feature>
<protein>
    <submittedName>
        <fullName evidence="6">Site-specific integrase</fullName>
    </submittedName>
</protein>
<dbReference type="Pfam" id="PF00589">
    <property type="entry name" value="Phage_integrase"/>
    <property type="match status" value="1"/>
</dbReference>
<evidence type="ECO:0000313" key="7">
    <source>
        <dbReference type="Proteomes" id="UP000292881"/>
    </source>
</evidence>
<keyword evidence="2" id="KW-0238">DNA-binding</keyword>
<dbReference type="AlphaFoldDB" id="A0A4Q2JYZ3"/>
<comment type="similarity">
    <text evidence="1">Belongs to the 'phage' integrase family.</text>
</comment>
<name>A0A4Q2JYZ3_9MICO</name>
<dbReference type="GO" id="GO:0006310">
    <property type="term" value="P:DNA recombination"/>
    <property type="evidence" value="ECO:0007669"/>
    <property type="project" value="UniProtKB-KW"/>
</dbReference>
<sequence length="366" mass="40490">MASIEAYSTKAGKRYRVRYRKPDHSAGAKRGFRTKREAELYLASIEVSKARGEFVEVSASRATIAELGAAWLATQTHLKPSTHRVVADAWRLRVEPRWGRYPVSAIQHSEVQGWVAELSGARSPTVVIRTFGVLAAILDVAVRDRRILSNPARGVTLPRKQRKRHVYLSHAQVHRLASEAGPRRALVLALSYTGLRWGEIAALRIRSVDFERRRIDVSENAVEVDGVIHLGTPKTHKSRSVPLPRFLHPHLLDQAGGRPPEDLLFPGPNGEHMRRTRTSTGSKSWFKTALRNAELEPMTIHDLRHTAASLAVSAGANVKAVQRMLGHASAAMTLDVYSDLFDDDLDAVSDRLDQAVAAADVSNLCP</sequence>
<proteinExistence type="inferred from homology"/>